<dbReference type="OrthoDB" id="619536at2759"/>
<dbReference type="InterPro" id="IPR019516">
    <property type="entry name" value="Glomulin/ALF4"/>
</dbReference>
<dbReference type="PANTHER" id="PTHR15430">
    <property type="entry name" value="GLOMULIN"/>
    <property type="match status" value="1"/>
</dbReference>
<protein>
    <submittedName>
        <fullName evidence="1">Uncharacterized protein</fullName>
    </submittedName>
</protein>
<dbReference type="InterPro" id="IPR013877">
    <property type="entry name" value="YAP-bd/ALF4/Glomulin"/>
</dbReference>
<dbReference type="PANTHER" id="PTHR15430:SF1">
    <property type="entry name" value="GLOMULIN"/>
    <property type="match status" value="1"/>
</dbReference>
<keyword evidence="2" id="KW-1185">Reference proteome</keyword>
<sequence>MGKEEVLDALVSLQTVNTIEDLSTLSDVKRKRWKFLEDACFSVLRKVFSLITDTKKQFTSKSKDNLTIKAIDFGLQFLKPLIHSTVLMADALDDKQEAAGQRGVLVAALLYLFTKAPKETAIQLSLVTNMLECGVEMHVLVATFRFREEVEECSRVLLPSIDSDSELDLANKDNDMIEQETEWSHEDTQWITERLAKTYGFTAYQYFLSTSGQEHAFAAWSSSGIAQFLHVMLTNEQLGAKALSAVVSPYSWLYFIASYAHCMIVSKDDQQNRLDGLELLQRVIDLCPQGKLAIPQYDAKLSSFVSYREYATFFRERDWISPLIQAITSAMIAFPEASNRTNALAVLNTLLLKIAIVDRFRMLRHLIIMCPYGNVAAVLMDVVRRDTVQAWSSSEINPESPFMSSAMTLLLYETLNQSAERDLILQTDLIASGLSLFRFLYIRDKLNVTGIRMQTSERGLREVLMRLRQRLQWIIQEITLSGGFSSAERNNMHLLLLEASLTSTLELCN</sequence>
<reference evidence="1 2" key="1">
    <citation type="journal article" date="2021" name="Genome Biol.">
        <title>AFLAP: assembly-free linkage analysis pipeline using k-mers from genome sequencing data.</title>
        <authorList>
            <person name="Fletcher K."/>
            <person name="Zhang L."/>
            <person name="Gil J."/>
            <person name="Han R."/>
            <person name="Cavanaugh K."/>
            <person name="Michelmore R."/>
        </authorList>
    </citation>
    <scope>NUCLEOTIDE SEQUENCE [LARGE SCALE GENOMIC DNA]</scope>
    <source>
        <strain evidence="1 2">SF5</strain>
    </source>
</reference>
<dbReference type="GeneID" id="94345143"/>
<dbReference type="EMBL" id="SHOA02000013">
    <property type="protein sequence ID" value="TDH65393.1"/>
    <property type="molecule type" value="Genomic_DNA"/>
</dbReference>
<evidence type="ECO:0000313" key="1">
    <source>
        <dbReference type="EMBL" id="TDH65393.1"/>
    </source>
</evidence>
<organism evidence="1 2">
    <name type="scientific">Bremia lactucae</name>
    <name type="common">Lettuce downy mildew</name>
    <dbReference type="NCBI Taxonomy" id="4779"/>
    <lineage>
        <taxon>Eukaryota</taxon>
        <taxon>Sar</taxon>
        <taxon>Stramenopiles</taxon>
        <taxon>Oomycota</taxon>
        <taxon>Peronosporomycetes</taxon>
        <taxon>Peronosporales</taxon>
        <taxon>Peronosporaceae</taxon>
        <taxon>Bremia</taxon>
    </lineage>
</organism>
<dbReference type="Proteomes" id="UP000294530">
    <property type="component" value="Unassembled WGS sequence"/>
</dbReference>
<dbReference type="GO" id="GO:0055105">
    <property type="term" value="F:ubiquitin-protein transferase inhibitor activity"/>
    <property type="evidence" value="ECO:0007669"/>
    <property type="project" value="TreeGrafter"/>
</dbReference>
<proteinExistence type="predicted"/>
<dbReference type="Pfam" id="PF08568">
    <property type="entry name" value="Kinetochor_Ybp2"/>
    <property type="match status" value="1"/>
</dbReference>
<dbReference type="GO" id="GO:0005737">
    <property type="term" value="C:cytoplasm"/>
    <property type="evidence" value="ECO:0007669"/>
    <property type="project" value="TreeGrafter"/>
</dbReference>
<dbReference type="AlphaFoldDB" id="A0A976FET7"/>
<comment type="caution">
    <text evidence="1">The sequence shown here is derived from an EMBL/GenBank/DDBJ whole genome shotgun (WGS) entry which is preliminary data.</text>
</comment>
<accession>A0A976FET7</accession>
<name>A0A976FET7_BRELC</name>
<evidence type="ECO:0000313" key="2">
    <source>
        <dbReference type="Proteomes" id="UP000294530"/>
    </source>
</evidence>
<gene>
    <name evidence="1" type="ORF">CCR75_001368</name>
</gene>
<dbReference type="KEGG" id="blac:94345143"/>
<dbReference type="RefSeq" id="XP_067814892.1">
    <property type="nucleotide sequence ID" value="XM_067959472.1"/>
</dbReference>